<keyword evidence="5" id="KW-1134">Transmembrane beta strand</keyword>
<evidence type="ECO:0000256" key="9">
    <source>
        <dbReference type="ARBA" id="ARBA00023136"/>
    </source>
</evidence>
<dbReference type="EMBL" id="JACJLA010000019">
    <property type="protein sequence ID" value="MBM6913387.1"/>
    <property type="molecule type" value="Genomic_DNA"/>
</dbReference>
<dbReference type="Pfam" id="PF03895">
    <property type="entry name" value="YadA_anchor"/>
    <property type="match status" value="1"/>
</dbReference>
<dbReference type="InterPro" id="IPR005594">
    <property type="entry name" value="YadA_C"/>
</dbReference>
<dbReference type="InterPro" id="IPR045584">
    <property type="entry name" value="Pilin-like"/>
</dbReference>
<accession>A0ABS2GHT6</accession>
<dbReference type="Pfam" id="PF05662">
    <property type="entry name" value="YadA_stalk"/>
    <property type="match status" value="2"/>
</dbReference>
<evidence type="ECO:0000256" key="2">
    <source>
        <dbReference type="ARBA" id="ARBA00004442"/>
    </source>
</evidence>
<reference evidence="15 16" key="1">
    <citation type="journal article" date="2021" name="Sci. Rep.">
        <title>The distribution of antibiotic resistance genes in chicken gut microbiota commensals.</title>
        <authorList>
            <person name="Juricova H."/>
            <person name="Matiasovicova J."/>
            <person name="Kubasova T."/>
            <person name="Cejkova D."/>
            <person name="Rychlik I."/>
        </authorList>
    </citation>
    <scope>NUCLEOTIDE SEQUENCE [LARGE SCALE GENOMIC DNA]</scope>
    <source>
        <strain evidence="15 16">An537</strain>
    </source>
</reference>
<evidence type="ECO:0000256" key="3">
    <source>
        <dbReference type="ARBA" id="ARBA00005848"/>
    </source>
</evidence>
<feature type="region of interest" description="Disordered" evidence="12">
    <location>
        <begin position="470"/>
        <end position="508"/>
    </location>
</feature>
<keyword evidence="11" id="KW-0175">Coiled coil</keyword>
<comment type="similarity">
    <text evidence="3">Belongs to the autotransporter-2 (AT-2) (TC 1.B.40) family.</text>
</comment>
<proteinExistence type="inferred from homology"/>
<evidence type="ECO:0000256" key="1">
    <source>
        <dbReference type="ARBA" id="ARBA00004241"/>
    </source>
</evidence>
<name>A0ABS2GHT6_9FIRM</name>
<evidence type="ECO:0000256" key="10">
    <source>
        <dbReference type="ARBA" id="ARBA00023237"/>
    </source>
</evidence>
<keyword evidence="6" id="KW-0812">Transmembrane</keyword>
<evidence type="ECO:0000313" key="15">
    <source>
        <dbReference type="EMBL" id="MBM6913387.1"/>
    </source>
</evidence>
<evidence type="ECO:0000256" key="6">
    <source>
        <dbReference type="ARBA" id="ARBA00022692"/>
    </source>
</evidence>
<dbReference type="InterPro" id="IPR011049">
    <property type="entry name" value="Serralysin-like_metalloprot_C"/>
</dbReference>
<feature type="coiled-coil region" evidence="11">
    <location>
        <begin position="732"/>
        <end position="766"/>
    </location>
</feature>
<dbReference type="RefSeq" id="WP_205088312.1">
    <property type="nucleotide sequence ID" value="NZ_JACJLA010000019.1"/>
</dbReference>
<dbReference type="SUPFAM" id="SSF54523">
    <property type="entry name" value="Pili subunits"/>
    <property type="match status" value="1"/>
</dbReference>
<evidence type="ECO:0000256" key="7">
    <source>
        <dbReference type="ARBA" id="ARBA00022729"/>
    </source>
</evidence>
<keyword evidence="7" id="KW-0732">Signal</keyword>
<comment type="subcellular location">
    <subcellularLocation>
        <location evidence="2">Cell outer membrane</location>
    </subcellularLocation>
    <subcellularLocation>
        <location evidence="1">Cell surface</location>
    </subcellularLocation>
</comment>
<dbReference type="Gene3D" id="3.30.1300.30">
    <property type="entry name" value="GSPII I/J protein-like"/>
    <property type="match status" value="1"/>
</dbReference>
<dbReference type="Gene3D" id="2.150.10.10">
    <property type="entry name" value="Serralysin-like metalloprotease, C-terminal"/>
    <property type="match status" value="2"/>
</dbReference>
<keyword evidence="9" id="KW-0472">Membrane</keyword>
<evidence type="ECO:0000256" key="12">
    <source>
        <dbReference type="SAM" id="MobiDB-lite"/>
    </source>
</evidence>
<protein>
    <submittedName>
        <fullName evidence="15">YadA-like family protein</fullName>
    </submittedName>
</protein>
<keyword evidence="16" id="KW-1185">Reference proteome</keyword>
<comment type="caution">
    <text evidence="15">The sequence shown here is derived from an EMBL/GenBank/DDBJ whole genome shotgun (WGS) entry which is preliminary data.</text>
</comment>
<dbReference type="Gene3D" id="6.10.250.2120">
    <property type="match status" value="1"/>
</dbReference>
<feature type="domain" description="Trimeric autotransporter adhesin YadA-like stalk" evidence="14">
    <location>
        <begin position="586"/>
        <end position="626"/>
    </location>
</feature>
<evidence type="ECO:0000256" key="11">
    <source>
        <dbReference type="SAM" id="Coils"/>
    </source>
</evidence>
<sequence length="766" mass="79351">MVYDNNGSSQAYIVIGDGSKVLSGKGGQERAISPTSDVGDAAGAIVIGNQGYARSGSIMIGSHNFKGNMGDVTGIDSSKLETEGEHGVYGHTVATMTVGTNSFTKGFLATTLGNYNIQTSRNVGYGFTNKYNLENFGATVVGTLNSNESYTSPEKSGFFAKSYSGIANSIIGIANRVNNSNGALVYGAGNEITNSVINISGVYDTTNLNDTTKAANTFRGAIRNSNGGGATMAFGGGNVADYTNLTMITGVKNTVKGTADNIIKLDSIIGYNNTVTGASDIKLIGNSNTIEEKANNNIIFGDNYTLKSEKTKNIILGSADSQTELNVSNATILGYNANVQVDGGVALGFGSSLNAAESDMNTSGWDVSTNAASTENNYIWRPTHAAVSVGVSGQSTRRITNVAAGLADTDAVNVAQLKKVAESAGGSGNLIAGDGIKLVKGSDGSWTISTNFTNSGSDNVSYKEVTDMTSTTSTTTTTDGNTTTDNTGISGTNVGTSGTDTAADTTTTQQGKAAVIETTLTADDGNSTTLSESGKLGVKGDDSNITTSVSGSDVKVSLHKDISVNSVTVNDGPTINSTGINMNGKKISNLADGDIYEGSHDAVTGGQLWNVEQGMNNQVRHLDKKINRVGAGAAALAALHPLDFDADDKWNIAAGVGAYKGTSAMALGAFYRPNEVTQLSIGGAFGNGENMWNMGISWRTGSGESYSGKSKAELVRMVNAMEARDAQQDAIIKQQQADIQKQQEGLAKQEAEINELKAMVQQLLAK</sequence>
<evidence type="ECO:0000313" key="16">
    <source>
        <dbReference type="Proteomes" id="UP000707138"/>
    </source>
</evidence>
<evidence type="ECO:0000256" key="4">
    <source>
        <dbReference type="ARBA" id="ARBA00022448"/>
    </source>
</evidence>
<feature type="domain" description="Trimeric autotransporter adhesin YadA-like C-terminal membrane anchor" evidence="13">
    <location>
        <begin position="645"/>
        <end position="698"/>
    </location>
</feature>
<evidence type="ECO:0000256" key="8">
    <source>
        <dbReference type="ARBA" id="ARBA00022927"/>
    </source>
</evidence>
<organism evidence="15 16">
    <name type="scientific">Veillonella magna</name>
    <dbReference type="NCBI Taxonomy" id="464322"/>
    <lineage>
        <taxon>Bacteria</taxon>
        <taxon>Bacillati</taxon>
        <taxon>Bacillota</taxon>
        <taxon>Negativicutes</taxon>
        <taxon>Veillonellales</taxon>
        <taxon>Veillonellaceae</taxon>
        <taxon>Veillonella</taxon>
    </lineage>
</organism>
<evidence type="ECO:0000259" key="13">
    <source>
        <dbReference type="Pfam" id="PF03895"/>
    </source>
</evidence>
<evidence type="ECO:0000256" key="5">
    <source>
        <dbReference type="ARBA" id="ARBA00022452"/>
    </source>
</evidence>
<dbReference type="Proteomes" id="UP000707138">
    <property type="component" value="Unassembled WGS sequence"/>
</dbReference>
<evidence type="ECO:0000259" key="14">
    <source>
        <dbReference type="Pfam" id="PF05662"/>
    </source>
</evidence>
<keyword evidence="4" id="KW-0813">Transport</keyword>
<keyword evidence="10" id="KW-0998">Cell outer membrane</keyword>
<dbReference type="InterPro" id="IPR008635">
    <property type="entry name" value="Coiled_stalk_dom"/>
</dbReference>
<gene>
    <name evidence="15" type="ORF">H6A01_08650</name>
</gene>
<feature type="domain" description="Trimeric autotransporter adhesin YadA-like stalk" evidence="14">
    <location>
        <begin position="398"/>
        <end position="434"/>
    </location>
</feature>
<keyword evidence="8" id="KW-0653">Protein transport</keyword>